<sequence>MDCNNLRNKNFAICDNHTTFVAKENKREYRLENSLRKKICKIRLDNGYITEENVAKCDFGFLVCDDMYMILVELKGSDFIHAVEQISSTIQLMNRELENQSVSARIVLSKMQLPNIENNPKFLKLKKMIKLKKGNIKYKSRILSENIY</sequence>
<evidence type="ECO:0000313" key="2">
    <source>
        <dbReference type="Proteomes" id="UP000500961"/>
    </source>
</evidence>
<accession>A0A7D4CSE4</accession>
<keyword evidence="2" id="KW-1185">Reference proteome</keyword>
<evidence type="ECO:0000313" key="1">
    <source>
        <dbReference type="EMBL" id="QKG80805.1"/>
    </source>
</evidence>
<name>A0A7D4CSE4_9BACT</name>
<dbReference type="Proteomes" id="UP000500961">
    <property type="component" value="Chromosome"/>
</dbReference>
<dbReference type="AlphaFoldDB" id="A0A7D4CSE4"/>
<organism evidence="1 2">
    <name type="scientific">Tenuifilum thalassicum</name>
    <dbReference type="NCBI Taxonomy" id="2590900"/>
    <lineage>
        <taxon>Bacteria</taxon>
        <taxon>Pseudomonadati</taxon>
        <taxon>Bacteroidota</taxon>
        <taxon>Bacteroidia</taxon>
        <taxon>Bacteroidales</taxon>
        <taxon>Tenuifilaceae</taxon>
        <taxon>Tenuifilum</taxon>
    </lineage>
</organism>
<dbReference type="EMBL" id="CP041345">
    <property type="protein sequence ID" value="QKG80805.1"/>
    <property type="molecule type" value="Genomic_DNA"/>
</dbReference>
<dbReference type="RefSeq" id="WP_173075922.1">
    <property type="nucleotide sequence ID" value="NZ_CP041345.1"/>
</dbReference>
<dbReference type="KEGG" id="ttz:FHG85_11195"/>
<protein>
    <submittedName>
        <fullName evidence="1">Uncharacterized protein</fullName>
    </submittedName>
</protein>
<reference evidence="1 2" key="1">
    <citation type="submission" date="2019-07" db="EMBL/GenBank/DDBJ databases">
        <title>Thalassofilum flectens gen. nov., sp. nov., a novel moderate thermophilic anaerobe from a shallow sea hot spring in Kunashir Island (Russia), representing a new family in the order Bacteroidales, and proposal of Thalassofilacea fam. nov.</title>
        <authorList>
            <person name="Kochetkova T.V."/>
            <person name="Podosokorskaya O.A."/>
            <person name="Novikov A."/>
            <person name="Elcheninov A.G."/>
            <person name="Toshchakov S.V."/>
            <person name="Kublanov I.V."/>
        </authorList>
    </citation>
    <scope>NUCLEOTIDE SEQUENCE [LARGE SCALE GENOMIC DNA]</scope>
    <source>
        <strain evidence="1 2">38-H</strain>
    </source>
</reference>
<proteinExistence type="predicted"/>
<gene>
    <name evidence="1" type="ORF">FHG85_11195</name>
</gene>